<organism evidence="2 3">
    <name type="scientific">Nocardia coubleae</name>
    <dbReference type="NCBI Taxonomy" id="356147"/>
    <lineage>
        <taxon>Bacteria</taxon>
        <taxon>Bacillati</taxon>
        <taxon>Actinomycetota</taxon>
        <taxon>Actinomycetes</taxon>
        <taxon>Mycobacteriales</taxon>
        <taxon>Nocardiaceae</taxon>
        <taxon>Nocardia</taxon>
    </lineage>
</organism>
<keyword evidence="3" id="KW-1185">Reference proteome</keyword>
<gene>
    <name evidence="2" type="ORF">HGA10_10205</name>
</gene>
<dbReference type="EMBL" id="JAAXOM010000002">
    <property type="protein sequence ID" value="NKX87683.1"/>
    <property type="molecule type" value="Genomic_DNA"/>
</dbReference>
<accession>A0A846W4A3</accession>
<feature type="signal peptide" evidence="1">
    <location>
        <begin position="1"/>
        <end position="22"/>
    </location>
</feature>
<name>A0A846W4A3_9NOCA</name>
<dbReference type="AlphaFoldDB" id="A0A846W4A3"/>
<reference evidence="2 3" key="1">
    <citation type="submission" date="2020-04" db="EMBL/GenBank/DDBJ databases">
        <title>MicrobeNet Type strains.</title>
        <authorList>
            <person name="Nicholson A.C."/>
        </authorList>
    </citation>
    <scope>NUCLEOTIDE SEQUENCE [LARGE SCALE GENOMIC DNA]</scope>
    <source>
        <strain evidence="2 3">DSM 44960</strain>
    </source>
</reference>
<comment type="caution">
    <text evidence="2">The sequence shown here is derived from an EMBL/GenBank/DDBJ whole genome shotgun (WGS) entry which is preliminary data.</text>
</comment>
<protein>
    <submittedName>
        <fullName evidence="2">Uncharacterized protein</fullName>
    </submittedName>
</protein>
<dbReference type="Proteomes" id="UP000572007">
    <property type="component" value="Unassembled WGS sequence"/>
</dbReference>
<feature type="chain" id="PRO_5039128162" evidence="1">
    <location>
        <begin position="23"/>
        <end position="66"/>
    </location>
</feature>
<proteinExistence type="predicted"/>
<evidence type="ECO:0000313" key="2">
    <source>
        <dbReference type="EMBL" id="NKX87683.1"/>
    </source>
</evidence>
<keyword evidence="1" id="KW-0732">Signal</keyword>
<dbReference type="RefSeq" id="WP_067642032.1">
    <property type="nucleotide sequence ID" value="NZ_JAAXOM010000002.1"/>
</dbReference>
<sequence>MKSLVAAAAGIAIAGLVQVSTAAPAAAEICTAPGAHLCPPKSGSADALDTLLVALPVWLGSAGTNP</sequence>
<evidence type="ECO:0000313" key="3">
    <source>
        <dbReference type="Proteomes" id="UP000572007"/>
    </source>
</evidence>
<evidence type="ECO:0000256" key="1">
    <source>
        <dbReference type="SAM" id="SignalP"/>
    </source>
</evidence>